<dbReference type="PANTHER" id="PTHR43031">
    <property type="entry name" value="FAD-DEPENDENT OXIDOREDUCTASE"/>
    <property type="match status" value="1"/>
</dbReference>
<dbReference type="SUPFAM" id="SSF52821">
    <property type="entry name" value="Rhodanese/Cell cycle control phosphatase"/>
    <property type="match status" value="1"/>
</dbReference>
<feature type="domain" description="Rhodanese" evidence="2">
    <location>
        <begin position="25"/>
        <end position="86"/>
    </location>
</feature>
<dbReference type="Proteomes" id="UP000252586">
    <property type="component" value="Unassembled WGS sequence"/>
</dbReference>
<dbReference type="CDD" id="cd00158">
    <property type="entry name" value="RHOD"/>
    <property type="match status" value="1"/>
</dbReference>
<comment type="caution">
    <text evidence="3">The sequence shown here is derived from an EMBL/GenBank/DDBJ whole genome shotgun (WGS) entry which is preliminary data.</text>
</comment>
<dbReference type="Pfam" id="PF00581">
    <property type="entry name" value="Rhodanese"/>
    <property type="match status" value="1"/>
</dbReference>
<feature type="region of interest" description="Disordered" evidence="1">
    <location>
        <begin position="1"/>
        <end position="24"/>
    </location>
</feature>
<dbReference type="Gene3D" id="3.40.250.10">
    <property type="entry name" value="Rhodanese-like domain"/>
    <property type="match status" value="1"/>
</dbReference>
<reference evidence="3 4" key="1">
    <citation type="submission" date="2018-06" db="EMBL/GenBank/DDBJ databases">
        <title>Genomic Encyclopedia of Type Strains, Phase IV (KMG-IV): sequencing the most valuable type-strain genomes for metagenomic binning, comparative biology and taxonomic classification.</title>
        <authorList>
            <person name="Goeker M."/>
        </authorList>
    </citation>
    <scope>NUCLEOTIDE SEQUENCE [LARGE SCALE GENOMIC DNA]</scope>
    <source>
        <strain evidence="3 4">DSM 44599</strain>
    </source>
</reference>
<evidence type="ECO:0000259" key="2">
    <source>
        <dbReference type="PROSITE" id="PS50206"/>
    </source>
</evidence>
<keyword evidence="4" id="KW-1185">Reference proteome</keyword>
<dbReference type="InterPro" id="IPR036873">
    <property type="entry name" value="Rhodanese-like_dom_sf"/>
</dbReference>
<dbReference type="PANTHER" id="PTHR43031:SF17">
    <property type="entry name" value="SULFURTRANSFERASE YTWF-RELATED"/>
    <property type="match status" value="1"/>
</dbReference>
<evidence type="ECO:0000256" key="1">
    <source>
        <dbReference type="SAM" id="MobiDB-lite"/>
    </source>
</evidence>
<gene>
    <name evidence="3" type="ORF">DFR74_104452</name>
</gene>
<evidence type="ECO:0000313" key="4">
    <source>
        <dbReference type="Proteomes" id="UP000252586"/>
    </source>
</evidence>
<sequence length="129" mass="14286">MTSSEIPSVPVSAVPGEFDDTARPDPARAILLDVREPDEWELGHAPGAVHIPMADVPARAEELDYDAELYVICRQGGRSIEVVRYLNPRRLRGREREWRHGGLAAGGQAPGRRRRPPGEDLLTDCEARP</sequence>
<dbReference type="InterPro" id="IPR050229">
    <property type="entry name" value="GlpE_sulfurtransferase"/>
</dbReference>
<name>A0A366DR36_9NOCA</name>
<protein>
    <submittedName>
        <fullName evidence="3">Rhodanese-related sulfurtransferase</fullName>
    </submittedName>
</protein>
<dbReference type="InterPro" id="IPR001763">
    <property type="entry name" value="Rhodanese-like_dom"/>
</dbReference>
<proteinExistence type="predicted"/>
<dbReference type="PROSITE" id="PS50206">
    <property type="entry name" value="RHODANESE_3"/>
    <property type="match status" value="1"/>
</dbReference>
<dbReference type="AlphaFoldDB" id="A0A366DR36"/>
<feature type="region of interest" description="Disordered" evidence="1">
    <location>
        <begin position="96"/>
        <end position="129"/>
    </location>
</feature>
<evidence type="ECO:0000313" key="3">
    <source>
        <dbReference type="EMBL" id="RBO91744.1"/>
    </source>
</evidence>
<dbReference type="SMART" id="SM00450">
    <property type="entry name" value="RHOD"/>
    <property type="match status" value="1"/>
</dbReference>
<organism evidence="3 4">
    <name type="scientific">Nocardia puris</name>
    <dbReference type="NCBI Taxonomy" id="208602"/>
    <lineage>
        <taxon>Bacteria</taxon>
        <taxon>Bacillati</taxon>
        <taxon>Actinomycetota</taxon>
        <taxon>Actinomycetes</taxon>
        <taxon>Mycobacteriales</taxon>
        <taxon>Nocardiaceae</taxon>
        <taxon>Nocardia</taxon>
    </lineage>
</organism>
<dbReference type="STRING" id="1210090.GCA_001613185_03470"/>
<dbReference type="EMBL" id="QNRE01000004">
    <property type="protein sequence ID" value="RBO91744.1"/>
    <property type="molecule type" value="Genomic_DNA"/>
</dbReference>
<dbReference type="GO" id="GO:0016740">
    <property type="term" value="F:transferase activity"/>
    <property type="evidence" value="ECO:0007669"/>
    <property type="project" value="UniProtKB-KW"/>
</dbReference>
<accession>A0A366DR36</accession>
<keyword evidence="3" id="KW-0808">Transferase</keyword>